<dbReference type="Proteomes" id="UP001172155">
    <property type="component" value="Unassembled WGS sequence"/>
</dbReference>
<feature type="region of interest" description="Disordered" evidence="11">
    <location>
        <begin position="519"/>
        <end position="554"/>
    </location>
</feature>
<feature type="domain" description="DUF676" evidence="13">
    <location>
        <begin position="198"/>
        <end position="270"/>
    </location>
</feature>
<evidence type="ECO:0000259" key="13">
    <source>
        <dbReference type="Pfam" id="PF05057"/>
    </source>
</evidence>
<evidence type="ECO:0000256" key="12">
    <source>
        <dbReference type="SAM" id="Phobius"/>
    </source>
</evidence>
<keyword evidence="6" id="KW-0256">Endoplasmic reticulum</keyword>
<organism evidence="14 15">
    <name type="scientific">Schizothecium vesticola</name>
    <dbReference type="NCBI Taxonomy" id="314040"/>
    <lineage>
        <taxon>Eukaryota</taxon>
        <taxon>Fungi</taxon>
        <taxon>Dikarya</taxon>
        <taxon>Ascomycota</taxon>
        <taxon>Pezizomycotina</taxon>
        <taxon>Sordariomycetes</taxon>
        <taxon>Sordariomycetidae</taxon>
        <taxon>Sordariales</taxon>
        <taxon>Schizotheciaceae</taxon>
        <taxon>Schizothecium</taxon>
    </lineage>
</organism>
<dbReference type="AlphaFoldDB" id="A0AA40K2C5"/>
<dbReference type="PANTHER" id="PTHR48182">
    <property type="entry name" value="PROTEIN SERAC1"/>
    <property type="match status" value="1"/>
</dbReference>
<evidence type="ECO:0000256" key="7">
    <source>
        <dbReference type="ARBA" id="ARBA00022989"/>
    </source>
</evidence>
<dbReference type="InterPro" id="IPR029058">
    <property type="entry name" value="AB_hydrolase_fold"/>
</dbReference>
<proteinExistence type="inferred from homology"/>
<keyword evidence="8" id="KW-0496">Mitochondrion</keyword>
<feature type="coiled-coil region" evidence="10">
    <location>
        <begin position="1039"/>
        <end position="1077"/>
    </location>
</feature>
<feature type="compositionally biased region" description="Low complexity" evidence="11">
    <location>
        <begin position="536"/>
        <end position="554"/>
    </location>
</feature>
<protein>
    <recommendedName>
        <fullName evidence="13">DUF676 domain-containing protein</fullName>
    </recommendedName>
</protein>
<dbReference type="InterPro" id="IPR002523">
    <property type="entry name" value="MgTranspt_CorA/ZnTranspt_ZntB"/>
</dbReference>
<feature type="region of interest" description="Disordered" evidence="11">
    <location>
        <begin position="456"/>
        <end position="475"/>
    </location>
</feature>
<dbReference type="GO" id="GO:0046873">
    <property type="term" value="F:metal ion transmembrane transporter activity"/>
    <property type="evidence" value="ECO:0007669"/>
    <property type="project" value="InterPro"/>
</dbReference>
<dbReference type="SUPFAM" id="SSF53474">
    <property type="entry name" value="alpha/beta-Hydrolases"/>
    <property type="match status" value="1"/>
</dbReference>
<evidence type="ECO:0000256" key="1">
    <source>
        <dbReference type="ARBA" id="ARBA00004141"/>
    </source>
</evidence>
<feature type="compositionally biased region" description="Acidic residues" evidence="11">
    <location>
        <begin position="806"/>
        <end position="830"/>
    </location>
</feature>
<feature type="region of interest" description="Disordered" evidence="11">
    <location>
        <begin position="1"/>
        <end position="83"/>
    </location>
</feature>
<feature type="compositionally biased region" description="Pro residues" evidence="11">
    <location>
        <begin position="149"/>
        <end position="161"/>
    </location>
</feature>
<evidence type="ECO:0000313" key="15">
    <source>
        <dbReference type="Proteomes" id="UP001172155"/>
    </source>
</evidence>
<evidence type="ECO:0000256" key="8">
    <source>
        <dbReference type="ARBA" id="ARBA00023128"/>
    </source>
</evidence>
<dbReference type="EMBL" id="JAUKUD010000005">
    <property type="protein sequence ID" value="KAK0743205.1"/>
    <property type="molecule type" value="Genomic_DNA"/>
</dbReference>
<feature type="region of interest" description="Disordered" evidence="11">
    <location>
        <begin position="121"/>
        <end position="161"/>
    </location>
</feature>
<evidence type="ECO:0000256" key="10">
    <source>
        <dbReference type="SAM" id="Coils"/>
    </source>
</evidence>
<dbReference type="Gene3D" id="1.20.58.340">
    <property type="entry name" value="Magnesium transport protein CorA, transmembrane region"/>
    <property type="match status" value="1"/>
</dbReference>
<accession>A0AA40K2C5</accession>
<feature type="compositionally biased region" description="Basic and acidic residues" evidence="11">
    <location>
        <begin position="976"/>
        <end position="987"/>
    </location>
</feature>
<dbReference type="SUPFAM" id="SSF144083">
    <property type="entry name" value="Magnesium transport protein CorA, transmembrane region"/>
    <property type="match status" value="1"/>
</dbReference>
<evidence type="ECO:0000256" key="4">
    <source>
        <dbReference type="ARBA" id="ARBA00007920"/>
    </source>
</evidence>
<comment type="caution">
    <text evidence="14">The sequence shown here is derived from an EMBL/GenBank/DDBJ whole genome shotgun (WGS) entry which is preliminary data.</text>
</comment>
<reference evidence="14" key="1">
    <citation type="submission" date="2023-06" db="EMBL/GenBank/DDBJ databases">
        <title>Genome-scale phylogeny and comparative genomics of the fungal order Sordariales.</title>
        <authorList>
            <consortium name="Lawrence Berkeley National Laboratory"/>
            <person name="Hensen N."/>
            <person name="Bonometti L."/>
            <person name="Westerberg I."/>
            <person name="Brannstrom I.O."/>
            <person name="Guillou S."/>
            <person name="Cros-Aarteil S."/>
            <person name="Calhoun S."/>
            <person name="Haridas S."/>
            <person name="Kuo A."/>
            <person name="Mondo S."/>
            <person name="Pangilinan J."/>
            <person name="Riley R."/>
            <person name="LaButti K."/>
            <person name="Andreopoulos B."/>
            <person name="Lipzen A."/>
            <person name="Chen C."/>
            <person name="Yanf M."/>
            <person name="Daum C."/>
            <person name="Ng V."/>
            <person name="Clum A."/>
            <person name="Steindorff A."/>
            <person name="Ohm R."/>
            <person name="Martin F."/>
            <person name="Silar P."/>
            <person name="Natvig D."/>
            <person name="Lalanne C."/>
            <person name="Gautier V."/>
            <person name="Ament-velasquez S.L."/>
            <person name="Kruys A."/>
            <person name="Hutchinson M.I."/>
            <person name="Powell A.J."/>
            <person name="Barry K."/>
            <person name="Miller A.N."/>
            <person name="Grigoriev I.V."/>
            <person name="Debuchy R."/>
            <person name="Gladieux P."/>
            <person name="Thoren M.H."/>
            <person name="Johannesson H."/>
        </authorList>
    </citation>
    <scope>NUCLEOTIDE SEQUENCE</scope>
    <source>
        <strain evidence="14">SMH3187-1</strain>
    </source>
</reference>
<dbReference type="GO" id="GO:0005739">
    <property type="term" value="C:mitochondrion"/>
    <property type="evidence" value="ECO:0007669"/>
    <property type="project" value="UniProtKB-SubCell"/>
</dbReference>
<keyword evidence="5 12" id="KW-0812">Transmembrane</keyword>
<keyword evidence="7 12" id="KW-1133">Transmembrane helix</keyword>
<evidence type="ECO:0000313" key="14">
    <source>
        <dbReference type="EMBL" id="KAK0743205.1"/>
    </source>
</evidence>
<feature type="region of interest" description="Disordered" evidence="11">
    <location>
        <begin position="952"/>
        <end position="987"/>
    </location>
</feature>
<dbReference type="Pfam" id="PF01544">
    <property type="entry name" value="CorA"/>
    <property type="match status" value="1"/>
</dbReference>
<evidence type="ECO:0000256" key="5">
    <source>
        <dbReference type="ARBA" id="ARBA00022692"/>
    </source>
</evidence>
<feature type="compositionally biased region" description="Acidic residues" evidence="11">
    <location>
        <begin position="954"/>
        <end position="963"/>
    </location>
</feature>
<comment type="subcellular location">
    <subcellularLocation>
        <location evidence="3">Endoplasmic reticulum</location>
    </subcellularLocation>
    <subcellularLocation>
        <location evidence="1">Membrane</location>
        <topology evidence="1">Multi-pass membrane protein</topology>
    </subcellularLocation>
    <subcellularLocation>
        <location evidence="2">Mitochondrion</location>
    </subcellularLocation>
</comment>
<evidence type="ECO:0000256" key="9">
    <source>
        <dbReference type="ARBA" id="ARBA00023136"/>
    </source>
</evidence>
<dbReference type="PANTHER" id="PTHR48182:SF2">
    <property type="entry name" value="PROTEIN SERAC1"/>
    <property type="match status" value="1"/>
</dbReference>
<feature type="region of interest" description="Disordered" evidence="11">
    <location>
        <begin position="1192"/>
        <end position="1218"/>
    </location>
</feature>
<evidence type="ECO:0000256" key="6">
    <source>
        <dbReference type="ARBA" id="ARBA00022824"/>
    </source>
</evidence>
<sequence length="1245" mass="140617">MDNTRPQGVVSRDAAAGGVVDSHPPVASDGGGAGQSSPSQAAPNDTSRVDMSTEAPESGPREKSNGPLADETPTSSINQADLGPGFAYIDGEIGGTGYNDTKVDVITVACPGADPVQTWTLDPLPQDIFGPGPSTELRRMPTTRRPLSDIPPLPALDHPPPRAGQVWVRQGIRQSANTARVMLYRHRPLSEGINLDSLARDLLDQVQQQRRGTRPSRPVFFIAHSIGGLVVKLALLLASKLPQYREIKYNCHGVVFFATPHRGSSYMSMRGLKGDIQKLLRLQRPLPRSLSDEVRVGHPSLLKMQEEFGDISSELRLWSFYETMDSQLSDSRTTGEVQFGAPLVSIKSAFMDFRHEDLWAVENDHARMASFGLNNFNTMMTFLVDFGAAIQKARKLSAYIHAPLRLKEHVKVEIIGFYEDPDAEIESTIRLYSTRYHLGEFLEKGPEKCLEERLSRVSRRQGSPSRATLDPRTGQAGLGLWNNVQRMWEASPESTLGTLPDMTGPGSPDIIITTPSARPSISHQGQIHGGSAPALSTTNSRRSSSSTEHSIASTVSEPAMHLSNIDVAGIARPDLRRSRFVIRDPAAGFSRPDPNLRKFMWIHTPFTNPVWVRNIFDKLSATQNHNFTRLFDYDNWESKHVHSSHSQAQPSFLKPACSYLTADSPSSPWVPSPQGGRTTPGITPNCLYMYFPYLHFDTYQSIVRRRNLLKRRLAHGRATPVPQDIADLESLELRVLWEYIGFDPPLNCRRTLDQYGYPSLQDTNARDDDQMLYKLTKQDPQTSWSGMRAMGVPAPATGAAQKADKDDDESSGEEEGDSSEDDTTYEEESDLRDGNLLMVDQLWLWAIDTTTLTTFFPKRESDPREGTLFQQGDLRNSVYNELNGDLTGRTENALDLAAFIVFHAVTVFLDRASHPDLEIFRIFEEAIGMLAERMTQNMKHFRLQTFKAAMHADEESESEDESEEKSPAAIKRRHKRELERAERENRENTSALLELRDMEDELTTLLKLFETQESSIKTLKTTFMSRDLHDITTNGQYYLDEALEYLDEYKQNAKEMLKRVDTVRKDYEKMLEMAQRQAQVDEVRWSRVQTELASSQNLSVMIFTTFTVIFLPLSFFTGLFGVNVTDWQDENMPTLKYVGVISLPLSAFVVILSLVAAYNWRAQVAVRSVFRVVKRTLVGTGVVLKRLEPKRTRAKKQRRKDEERRRRRVEQEKREKEKSYDFWAAVKKGRATTYQIPHLNRHIED</sequence>
<name>A0AA40K2C5_9PEZI</name>
<keyword evidence="10" id="KW-0175">Coiled coil</keyword>
<keyword evidence="15" id="KW-1185">Reference proteome</keyword>
<feature type="transmembrane region" description="Helical" evidence="12">
    <location>
        <begin position="1100"/>
        <end position="1125"/>
    </location>
</feature>
<feature type="region of interest" description="Disordered" evidence="11">
    <location>
        <begin position="782"/>
        <end position="831"/>
    </location>
</feature>
<dbReference type="Gene3D" id="3.40.50.1820">
    <property type="entry name" value="alpha/beta hydrolase"/>
    <property type="match status" value="1"/>
</dbReference>
<dbReference type="Pfam" id="PF05057">
    <property type="entry name" value="DUF676"/>
    <property type="match status" value="1"/>
</dbReference>
<gene>
    <name evidence="14" type="ORF">B0T18DRAFT_178720</name>
</gene>
<feature type="transmembrane region" description="Helical" evidence="12">
    <location>
        <begin position="1137"/>
        <end position="1160"/>
    </location>
</feature>
<evidence type="ECO:0000256" key="11">
    <source>
        <dbReference type="SAM" id="MobiDB-lite"/>
    </source>
</evidence>
<keyword evidence="9 12" id="KW-0472">Membrane</keyword>
<dbReference type="GO" id="GO:0016020">
    <property type="term" value="C:membrane"/>
    <property type="evidence" value="ECO:0007669"/>
    <property type="project" value="UniProtKB-SubCell"/>
</dbReference>
<dbReference type="GO" id="GO:0005783">
    <property type="term" value="C:endoplasmic reticulum"/>
    <property type="evidence" value="ECO:0007669"/>
    <property type="project" value="UniProtKB-SubCell"/>
</dbReference>
<dbReference type="InterPro" id="IPR052374">
    <property type="entry name" value="SERAC1"/>
</dbReference>
<evidence type="ECO:0000256" key="3">
    <source>
        <dbReference type="ARBA" id="ARBA00004240"/>
    </source>
</evidence>
<dbReference type="InterPro" id="IPR007751">
    <property type="entry name" value="DUF676_lipase-like"/>
</dbReference>
<comment type="similarity">
    <text evidence="4">Belongs to the putative lipase ROG1 family.</text>
</comment>
<dbReference type="InterPro" id="IPR045863">
    <property type="entry name" value="CorA_TM1_TM2"/>
</dbReference>
<feature type="compositionally biased region" description="Basic and acidic residues" evidence="11">
    <location>
        <begin position="1199"/>
        <end position="1218"/>
    </location>
</feature>
<evidence type="ECO:0000256" key="2">
    <source>
        <dbReference type="ARBA" id="ARBA00004173"/>
    </source>
</evidence>